<dbReference type="AlphaFoldDB" id="A0AAW9HAK2"/>
<dbReference type="Proteomes" id="UP001288320">
    <property type="component" value="Unassembled WGS sequence"/>
</dbReference>
<dbReference type="GeneID" id="92814159"/>
<evidence type="ECO:0000313" key="1">
    <source>
        <dbReference type="EMBL" id="MDY5140029.1"/>
    </source>
</evidence>
<proteinExistence type="predicted"/>
<name>A0AAW9HAK2_9ACTO</name>
<accession>A0AAW9HAK2</accession>
<sequence>MMWRRGKIISLGKTWRGAREAEVELEDGSRARALAYPDLVGEPAAGDTVLLQASAAARGLGTGGYFFVCAIPERLPADSPTPGHIVKARYTPLQYLTLGVDEQNSPYHELLREADSIAGMPVVAADLHSALPAIVAGVRARVPGARIAYVMDDGGALPAWFSRTAAQLEDLGLILGTISCGQAFGGKLEAVTIYTALLAARLVWQADVAVVAQGPGNLGTDTRWGFSGTRVGEHLNAADTLGGIPIAALRMSNADKRERHLGLSHHSVTALTRVARCRVSCPVPVLGEDALSRAVPAEVGVRLAGQLEELFQAPHLERVDVEADAVASALADFPVRLSTMGRSLTEDPLNFLAAGAAGYAAGELVARARPCTS</sequence>
<gene>
    <name evidence="1" type="ORF">R6G74_01690</name>
    <name evidence="2" type="ORF">R6P33_00040</name>
</gene>
<dbReference type="EMBL" id="JAWNFY010000001">
    <property type="protein sequence ID" value="MDY5145412.1"/>
    <property type="molecule type" value="Genomic_DNA"/>
</dbReference>
<evidence type="ECO:0000313" key="2">
    <source>
        <dbReference type="EMBL" id="MDY5145412.1"/>
    </source>
</evidence>
<keyword evidence="3" id="KW-1185">Reference proteome</keyword>
<evidence type="ECO:0000313" key="3">
    <source>
        <dbReference type="Proteomes" id="UP001284901"/>
    </source>
</evidence>
<comment type="caution">
    <text evidence="1">The sequence shown here is derived from an EMBL/GenBank/DDBJ whole genome shotgun (WGS) entry which is preliminary data.</text>
</comment>
<dbReference type="EMBL" id="JAWNFV010000002">
    <property type="protein sequence ID" value="MDY5140029.1"/>
    <property type="molecule type" value="Genomic_DNA"/>
</dbReference>
<dbReference type="Proteomes" id="UP001284901">
    <property type="component" value="Unassembled WGS sequence"/>
</dbReference>
<organism evidence="1 4">
    <name type="scientific">Actinotignum timonense</name>
    <dbReference type="NCBI Taxonomy" id="1870995"/>
    <lineage>
        <taxon>Bacteria</taxon>
        <taxon>Bacillati</taxon>
        <taxon>Actinomycetota</taxon>
        <taxon>Actinomycetes</taxon>
        <taxon>Actinomycetales</taxon>
        <taxon>Actinomycetaceae</taxon>
        <taxon>Actinotignum</taxon>
    </lineage>
</organism>
<dbReference type="InterPro" id="IPR024479">
    <property type="entry name" value="DUF3866"/>
</dbReference>
<protein>
    <submittedName>
        <fullName evidence="1">DUF3866 family protein</fullName>
    </submittedName>
</protein>
<evidence type="ECO:0000313" key="4">
    <source>
        <dbReference type="Proteomes" id="UP001288320"/>
    </source>
</evidence>
<reference evidence="1 3" key="1">
    <citation type="submission" date="2023-10" db="EMBL/GenBank/DDBJ databases">
        <title>Whole Genome based description of the genera Actinobaculum and Actinotignum reveals a complex phylogenetic relationship within the species included in the genus Actinotignum.</title>
        <authorList>
            <person name="Jensen C.S."/>
            <person name="Dargis R."/>
            <person name="Kemp M."/>
            <person name="Christensen J.J."/>
        </authorList>
    </citation>
    <scope>NUCLEOTIDE SEQUENCE</scope>
    <source>
        <strain evidence="2 3">SLA_B089</strain>
        <strain evidence="1">SLA_B245</strain>
    </source>
</reference>
<dbReference type="Pfam" id="PF12982">
    <property type="entry name" value="DUF3866"/>
    <property type="match status" value="1"/>
</dbReference>
<dbReference type="RefSeq" id="WP_101594776.1">
    <property type="nucleotide sequence ID" value="NZ_CAUPFC010000002.1"/>
</dbReference>